<dbReference type="EMBL" id="CAEMXZ010000199">
    <property type="protein sequence ID" value="CAB4324702.1"/>
    <property type="molecule type" value="Genomic_DNA"/>
</dbReference>
<dbReference type="Pfam" id="PF07394">
    <property type="entry name" value="DUF1501"/>
    <property type="match status" value="1"/>
</dbReference>
<accession>A0A6J5YMJ7</accession>
<dbReference type="PROSITE" id="PS51318">
    <property type="entry name" value="TAT"/>
    <property type="match status" value="1"/>
</dbReference>
<dbReference type="PANTHER" id="PTHR43737:SF1">
    <property type="entry name" value="DUF1501 DOMAIN-CONTAINING PROTEIN"/>
    <property type="match status" value="1"/>
</dbReference>
<reference evidence="1" key="1">
    <citation type="submission" date="2020-05" db="EMBL/GenBank/DDBJ databases">
        <authorList>
            <person name="Chiriac C."/>
            <person name="Salcher M."/>
            <person name="Ghai R."/>
            <person name="Kavagutti S V."/>
        </authorList>
    </citation>
    <scope>NUCLEOTIDE SEQUENCE</scope>
</reference>
<dbReference type="PANTHER" id="PTHR43737">
    <property type="entry name" value="BLL7424 PROTEIN"/>
    <property type="match status" value="1"/>
</dbReference>
<dbReference type="AlphaFoldDB" id="A0A6J5YMJ7"/>
<dbReference type="InterPro" id="IPR006311">
    <property type="entry name" value="TAT_signal"/>
</dbReference>
<sequence>MANKDLSTSADAAEATVLSGTVNRRRFIAGAGVAAGSLAATAYLSPSLLVGSASAASLPFTQSAASPVRAARVAKPTNNILVVLYLRGGFDGLSALAPISDSEYYAKRPNIAVPAASGLAINSDWALHPALTQIKAMHTAGRAAFVPAVGASFVDRSHFNAQALTEIATGSTTSFSSGWLARYLSATAGTVESPLRSFGSGAVVPDSLTGSFSPSTASLSSLSLQVGGNFAGDAASVTRTLNKVYRSVSNPLLKAQALSAINAINTVGSTLATAVPPKNLSTGLGASLFQIAKLINSGFPVEIATADLANFDFHAAMGSATNPKGGQYTLFAQMDAAIGAFFAYLGTNASRVTLVTMSEFGRRIAENSSGGSDHGHATTMMVLGGGVSSGVKGIWPGLTNTIDGDVIVANDYRTVLGEVVAKRLRPVNLGTVFPNFTMPSYIGVMA</sequence>
<gene>
    <name evidence="1" type="ORF">UFOPK1392_02478</name>
</gene>
<proteinExistence type="predicted"/>
<dbReference type="InterPro" id="IPR010869">
    <property type="entry name" value="DUF1501"/>
</dbReference>
<evidence type="ECO:0000313" key="1">
    <source>
        <dbReference type="EMBL" id="CAB4324702.1"/>
    </source>
</evidence>
<name>A0A6J5YMJ7_9ZZZZ</name>
<organism evidence="1">
    <name type="scientific">freshwater metagenome</name>
    <dbReference type="NCBI Taxonomy" id="449393"/>
    <lineage>
        <taxon>unclassified sequences</taxon>
        <taxon>metagenomes</taxon>
        <taxon>ecological metagenomes</taxon>
    </lineage>
</organism>
<protein>
    <submittedName>
        <fullName evidence="1">Unannotated protein</fullName>
    </submittedName>
</protein>